<dbReference type="RefSeq" id="WP_307346114.1">
    <property type="nucleotide sequence ID" value="NZ_JAUSVS010000001.1"/>
</dbReference>
<proteinExistence type="predicted"/>
<evidence type="ECO:0000313" key="1">
    <source>
        <dbReference type="EMBL" id="MDQ0462990.1"/>
    </source>
</evidence>
<accession>A0ABU0INH7</accession>
<reference evidence="1 2" key="1">
    <citation type="submission" date="2023-07" db="EMBL/GenBank/DDBJ databases">
        <title>Genomic Encyclopedia of Type Strains, Phase IV (KMG-IV): sequencing the most valuable type-strain genomes for metagenomic binning, comparative biology and taxonomic classification.</title>
        <authorList>
            <person name="Goeker M."/>
        </authorList>
    </citation>
    <scope>NUCLEOTIDE SEQUENCE [LARGE SCALE GENOMIC DNA]</scope>
    <source>
        <strain evidence="1 2">DSM 18695</strain>
    </source>
</reference>
<comment type="caution">
    <text evidence="1">The sequence shown here is derived from an EMBL/GenBank/DDBJ whole genome shotgun (WGS) entry which is preliminary data.</text>
</comment>
<protein>
    <submittedName>
        <fullName evidence="1">Uncharacterized protein</fullName>
    </submittedName>
</protein>
<evidence type="ECO:0000313" key="2">
    <source>
        <dbReference type="Proteomes" id="UP001228905"/>
    </source>
</evidence>
<dbReference type="Proteomes" id="UP001228905">
    <property type="component" value="Unassembled WGS sequence"/>
</dbReference>
<organism evidence="1 2">
    <name type="scientific">Caulobacter ginsengisoli</name>
    <dbReference type="NCBI Taxonomy" id="400775"/>
    <lineage>
        <taxon>Bacteria</taxon>
        <taxon>Pseudomonadati</taxon>
        <taxon>Pseudomonadota</taxon>
        <taxon>Alphaproteobacteria</taxon>
        <taxon>Caulobacterales</taxon>
        <taxon>Caulobacteraceae</taxon>
        <taxon>Caulobacter</taxon>
    </lineage>
</organism>
<gene>
    <name evidence="1" type="ORF">QO010_000738</name>
</gene>
<dbReference type="EMBL" id="JAUSVS010000001">
    <property type="protein sequence ID" value="MDQ0462990.1"/>
    <property type="molecule type" value="Genomic_DNA"/>
</dbReference>
<name>A0ABU0INH7_9CAUL</name>
<sequence>MITAVTAVLAVYLGIDQLNTARQLQAMDSAYNSWNNLNQATLANPELACPNTEEAFQRLMTAKDPKSPIGGTYNDRYTAYGYMLATTSEQILEMAPGDKRWEFLIAERMRCNAPALRYIQKEGTYEKRYSCRLRRVIATALDQPPVACAGKGD</sequence>
<keyword evidence="2" id="KW-1185">Reference proteome</keyword>